<accession>A0A0C2W0X3</accession>
<dbReference type="EMBL" id="JXRP01000009">
    <property type="protein sequence ID" value="KIL49813.1"/>
    <property type="molecule type" value="Genomic_DNA"/>
</dbReference>
<dbReference type="Pfam" id="PF13524">
    <property type="entry name" value="Glyco_trans_1_2"/>
    <property type="match status" value="1"/>
</dbReference>
<organism evidence="2 3">
    <name type="scientific">Jeotgalibacillus soli</name>
    <dbReference type="NCBI Taxonomy" id="889306"/>
    <lineage>
        <taxon>Bacteria</taxon>
        <taxon>Bacillati</taxon>
        <taxon>Bacillota</taxon>
        <taxon>Bacilli</taxon>
        <taxon>Bacillales</taxon>
        <taxon>Caryophanaceae</taxon>
        <taxon>Jeotgalibacillus</taxon>
    </lineage>
</organism>
<sequence>MLLKNKLIWNINKNIKAYQVESKYKKNFNYYRKMDFNNDIDDLLRSRGWSDVNKNALKVFYFGGDPLQDFGGFNQALANMYDLKLFYKRDGSYGQYSRGQARDQNLDWLSEQFDSYKREENWVPDILMMQSFGFNINIEKMKKLKEMYGFKIINIGMDERLSYKLGIENGYEKGIAGLNEIVDLVLVTTPECVEWYLKEGIPAFYFPLASNEEVYFPIENIEKKYDVGFIGRNYGLRKELIQFLTKNGINIKAYGPGWGSGVLDVNDNNEFYNSCKIVLGTANIAYSSKLMNPKLRDFEVPLSGTLYITNYTQELTELYQGDKEIVFYKTKDELLKKINLYLGNDKMRDEIAKNGYEKALAAHTYQVRLKEIFNKFLK</sequence>
<evidence type="ECO:0000313" key="3">
    <source>
        <dbReference type="Proteomes" id="UP000031938"/>
    </source>
</evidence>
<protein>
    <recommendedName>
        <fullName evidence="1">Spore protein YkvP/CgeB glycosyl transferase-like domain-containing protein</fullName>
    </recommendedName>
</protein>
<reference evidence="2 3" key="1">
    <citation type="submission" date="2015-01" db="EMBL/GenBank/DDBJ databases">
        <title>Genome sequencing of Jeotgalibacillus soli.</title>
        <authorList>
            <person name="Goh K.M."/>
            <person name="Chan K.-G."/>
            <person name="Yaakop A.S."/>
            <person name="Ee R."/>
            <person name="Gan H.M."/>
            <person name="Chan C.S."/>
        </authorList>
    </citation>
    <scope>NUCLEOTIDE SEQUENCE [LARGE SCALE GENOMIC DNA]</scope>
    <source>
        <strain evidence="2 3">P9</strain>
    </source>
</reference>
<feature type="domain" description="Spore protein YkvP/CgeB glycosyl transferase-like" evidence="1">
    <location>
        <begin position="237"/>
        <end position="373"/>
    </location>
</feature>
<proteinExistence type="predicted"/>
<gene>
    <name evidence="2" type="ORF">KP78_12810</name>
</gene>
<keyword evidence="3" id="KW-1185">Reference proteome</keyword>
<dbReference type="Proteomes" id="UP000031938">
    <property type="component" value="Unassembled WGS sequence"/>
</dbReference>
<dbReference type="AlphaFoldDB" id="A0A0C2W0X3"/>
<evidence type="ECO:0000313" key="2">
    <source>
        <dbReference type="EMBL" id="KIL49813.1"/>
    </source>
</evidence>
<dbReference type="STRING" id="889306.KP78_12810"/>
<dbReference type="PATRIC" id="fig|889306.3.peg.1291"/>
<comment type="caution">
    <text evidence="2">The sequence shown here is derived from an EMBL/GenBank/DDBJ whole genome shotgun (WGS) entry which is preliminary data.</text>
</comment>
<evidence type="ECO:0000259" key="1">
    <source>
        <dbReference type="Pfam" id="PF13524"/>
    </source>
</evidence>
<name>A0A0C2W0X3_9BACL</name>
<dbReference type="InterPro" id="IPR055259">
    <property type="entry name" value="YkvP/CgeB_Glyco_trans-like"/>
</dbReference>